<dbReference type="STRING" id="630515.SAMN04489812_2142"/>
<gene>
    <name evidence="1" type="ORF">SAMN04489812_2142</name>
</gene>
<evidence type="ECO:0000313" key="2">
    <source>
        <dbReference type="Proteomes" id="UP000199103"/>
    </source>
</evidence>
<evidence type="ECO:0000313" key="1">
    <source>
        <dbReference type="EMBL" id="SDS51565.1"/>
    </source>
</evidence>
<accession>A0A1H1SUE4</accession>
<reference evidence="1 2" key="1">
    <citation type="submission" date="2016-10" db="EMBL/GenBank/DDBJ databases">
        <authorList>
            <person name="de Groot N.N."/>
        </authorList>
    </citation>
    <scope>NUCLEOTIDE SEQUENCE [LARGE SCALE GENOMIC DNA]</scope>
    <source>
        <strain evidence="1 2">DSM 21800</strain>
    </source>
</reference>
<keyword evidence="2" id="KW-1185">Reference proteome</keyword>
<dbReference type="EMBL" id="LT629772">
    <property type="protein sequence ID" value="SDS51565.1"/>
    <property type="molecule type" value="Genomic_DNA"/>
</dbReference>
<proteinExistence type="predicted"/>
<dbReference type="AlphaFoldDB" id="A0A1H1SUE4"/>
<dbReference type="Proteomes" id="UP000199103">
    <property type="component" value="Chromosome I"/>
</dbReference>
<sequence length="63" mass="6651">MVRRGYVVGSKVQRAGGLSSDQVCPVVADVSAVVDVVGLTVGEFIPRQIIALQQILADLPLMD</sequence>
<protein>
    <submittedName>
        <fullName evidence="1">Arginase</fullName>
    </submittedName>
</protein>
<organism evidence="1 2">
    <name type="scientific">Microlunatus soli</name>
    <dbReference type="NCBI Taxonomy" id="630515"/>
    <lineage>
        <taxon>Bacteria</taxon>
        <taxon>Bacillati</taxon>
        <taxon>Actinomycetota</taxon>
        <taxon>Actinomycetes</taxon>
        <taxon>Propionibacteriales</taxon>
        <taxon>Propionibacteriaceae</taxon>
        <taxon>Microlunatus</taxon>
    </lineage>
</organism>
<name>A0A1H1SUE4_9ACTN</name>